<dbReference type="InterPro" id="IPR017517">
    <property type="entry name" value="Maleyloyr_isom"/>
</dbReference>
<dbReference type="Gene3D" id="1.20.120.450">
    <property type="entry name" value="dinb family like domain"/>
    <property type="match status" value="1"/>
</dbReference>
<dbReference type="InterPro" id="IPR034660">
    <property type="entry name" value="DinB/YfiT-like"/>
</dbReference>
<evidence type="ECO:0000259" key="1">
    <source>
        <dbReference type="Pfam" id="PF11716"/>
    </source>
</evidence>
<comment type="caution">
    <text evidence="2">The sequence shown here is derived from an EMBL/GenBank/DDBJ whole genome shotgun (WGS) entry which is preliminary data.</text>
</comment>
<dbReference type="NCBIfam" id="TIGR03083">
    <property type="entry name" value="maleylpyruvate isomerase family mycothiol-dependent enzyme"/>
    <property type="match status" value="1"/>
</dbReference>
<dbReference type="AlphaFoldDB" id="A0A8J3NK54"/>
<protein>
    <submittedName>
        <fullName evidence="2">Maleylpyruvate isomerase</fullName>
    </submittedName>
</protein>
<reference evidence="2 3" key="1">
    <citation type="submission" date="2021-01" db="EMBL/GenBank/DDBJ databases">
        <title>Whole genome shotgun sequence of Catellatospora bangladeshensis NBRC 107357.</title>
        <authorList>
            <person name="Komaki H."/>
            <person name="Tamura T."/>
        </authorList>
    </citation>
    <scope>NUCLEOTIDE SEQUENCE [LARGE SCALE GENOMIC DNA]</scope>
    <source>
        <strain evidence="2 3">NBRC 107357</strain>
    </source>
</reference>
<gene>
    <name evidence="2" type="ORF">Cba03nite_24890</name>
</gene>
<keyword evidence="2" id="KW-0413">Isomerase</keyword>
<evidence type="ECO:0000313" key="2">
    <source>
        <dbReference type="EMBL" id="GIF81140.1"/>
    </source>
</evidence>
<accession>A0A8J3NK54</accession>
<dbReference type="EMBL" id="BONF01000011">
    <property type="protein sequence ID" value="GIF81140.1"/>
    <property type="molecule type" value="Genomic_DNA"/>
</dbReference>
<evidence type="ECO:0000313" key="3">
    <source>
        <dbReference type="Proteomes" id="UP000601223"/>
    </source>
</evidence>
<dbReference type="SUPFAM" id="SSF109854">
    <property type="entry name" value="DinB/YfiT-like putative metalloenzymes"/>
    <property type="match status" value="1"/>
</dbReference>
<dbReference type="GO" id="GO:0016853">
    <property type="term" value="F:isomerase activity"/>
    <property type="evidence" value="ECO:0007669"/>
    <property type="project" value="UniProtKB-KW"/>
</dbReference>
<name>A0A8J3NK54_9ACTN</name>
<dbReference type="Pfam" id="PF11716">
    <property type="entry name" value="MDMPI_N"/>
    <property type="match status" value="1"/>
</dbReference>
<dbReference type="InterPro" id="IPR024344">
    <property type="entry name" value="MDMPI_metal-binding"/>
</dbReference>
<sequence length="204" mass="21718">MGGMSETDISADLAACAQAHARLHQTLDGLDDAAVRAPSLLPGWTVGHVLTHLARNADSVVRRLDGAARGELVEQYEGGQPGRAAEIEDGQGRGAAELIADVLAADAAVEAAFARTPAEVWQGQVKAGDGRLIPATYLLFARWREVEVHHADLGLGYGWQQWPDGLVARWLPELLAGLAGRADERALAAWMLGRAPAPELRPWG</sequence>
<proteinExistence type="predicted"/>
<dbReference type="Proteomes" id="UP000601223">
    <property type="component" value="Unassembled WGS sequence"/>
</dbReference>
<organism evidence="2 3">
    <name type="scientific">Catellatospora bangladeshensis</name>
    <dbReference type="NCBI Taxonomy" id="310355"/>
    <lineage>
        <taxon>Bacteria</taxon>
        <taxon>Bacillati</taxon>
        <taxon>Actinomycetota</taxon>
        <taxon>Actinomycetes</taxon>
        <taxon>Micromonosporales</taxon>
        <taxon>Micromonosporaceae</taxon>
        <taxon>Catellatospora</taxon>
    </lineage>
</organism>
<keyword evidence="3" id="KW-1185">Reference proteome</keyword>
<dbReference type="GO" id="GO:0046872">
    <property type="term" value="F:metal ion binding"/>
    <property type="evidence" value="ECO:0007669"/>
    <property type="project" value="InterPro"/>
</dbReference>
<feature type="domain" description="Mycothiol-dependent maleylpyruvate isomerase metal-binding" evidence="1">
    <location>
        <begin position="17"/>
        <end position="153"/>
    </location>
</feature>